<dbReference type="InterPro" id="IPR002467">
    <property type="entry name" value="Pept_M24A_MAP1"/>
</dbReference>
<dbReference type="EMBL" id="CP060096">
    <property type="protein sequence ID" value="QSZ27138.1"/>
    <property type="molecule type" value="Genomic_DNA"/>
</dbReference>
<dbReference type="CDD" id="cd01086">
    <property type="entry name" value="MetAP1"/>
    <property type="match status" value="1"/>
</dbReference>
<dbReference type="SUPFAM" id="SSF55920">
    <property type="entry name" value="Creatinase/aminopeptidase"/>
    <property type="match status" value="1"/>
</dbReference>
<dbReference type="InterPro" id="IPR001714">
    <property type="entry name" value="Pept_M24_MAP"/>
</dbReference>
<name>A0A975AVC8_9THEO</name>
<dbReference type="PANTHER" id="PTHR43330:SF27">
    <property type="entry name" value="METHIONINE AMINOPEPTIDASE"/>
    <property type="match status" value="1"/>
</dbReference>
<proteinExistence type="inferred from homology"/>
<feature type="binding site" evidence="6">
    <location>
        <position position="105"/>
    </location>
    <ligand>
        <name>a divalent metal cation</name>
        <dbReference type="ChEBI" id="CHEBI:60240"/>
        <label>1</label>
    </ligand>
</feature>
<feature type="domain" description="Peptidase M24" evidence="8">
    <location>
        <begin position="12"/>
        <end position="239"/>
    </location>
</feature>
<feature type="binding site" evidence="6">
    <location>
        <position position="168"/>
    </location>
    <ligand>
        <name>a divalent metal cation</name>
        <dbReference type="ChEBI" id="CHEBI:60240"/>
        <label>2</label>
        <note>catalytic</note>
    </ligand>
</feature>
<feature type="binding site" evidence="6">
    <location>
        <position position="175"/>
    </location>
    <ligand>
        <name>substrate</name>
    </ligand>
</feature>
<dbReference type="Gene3D" id="3.90.230.10">
    <property type="entry name" value="Creatinase/methionine aminopeptidase superfamily"/>
    <property type="match status" value="1"/>
</dbReference>
<dbReference type="PANTHER" id="PTHR43330">
    <property type="entry name" value="METHIONINE AMINOPEPTIDASE"/>
    <property type="match status" value="1"/>
</dbReference>
<dbReference type="RefSeq" id="WP_284679827.1">
    <property type="nucleotide sequence ID" value="NZ_CP060096.1"/>
</dbReference>
<comment type="catalytic activity">
    <reaction evidence="6 7">
        <text>Release of N-terminal amino acids, preferentially methionine, from peptides and arylamides.</text>
        <dbReference type="EC" id="3.4.11.18"/>
    </reaction>
</comment>
<dbReference type="GO" id="GO:0004239">
    <property type="term" value="F:initiator methionyl aminopeptidase activity"/>
    <property type="evidence" value="ECO:0007669"/>
    <property type="project" value="UniProtKB-UniRule"/>
</dbReference>
<dbReference type="AlphaFoldDB" id="A0A975AVC8"/>
<comment type="subunit">
    <text evidence="6">Monomer.</text>
</comment>
<feature type="binding site" evidence="6">
    <location>
        <position position="201"/>
    </location>
    <ligand>
        <name>a divalent metal cation</name>
        <dbReference type="ChEBI" id="CHEBI:60240"/>
        <label>2</label>
        <note>catalytic</note>
    </ligand>
</feature>
<dbReference type="InterPro" id="IPR036005">
    <property type="entry name" value="Creatinase/aminopeptidase-like"/>
</dbReference>
<keyword evidence="10" id="KW-1185">Reference proteome</keyword>
<evidence type="ECO:0000313" key="10">
    <source>
        <dbReference type="Proteomes" id="UP000671913"/>
    </source>
</evidence>
<evidence type="ECO:0000256" key="3">
    <source>
        <dbReference type="ARBA" id="ARBA00022670"/>
    </source>
</evidence>
<protein>
    <recommendedName>
        <fullName evidence="6 7">Methionine aminopeptidase</fullName>
        <shortName evidence="6">MAP</shortName>
        <shortName evidence="6">MetAP</shortName>
        <ecNumber evidence="6 7">3.4.11.18</ecNumber>
    </recommendedName>
    <alternativeName>
        <fullName evidence="6">Peptidase M</fullName>
    </alternativeName>
</protein>
<keyword evidence="2 6" id="KW-0031">Aminopeptidase</keyword>
<dbReference type="PRINTS" id="PR00599">
    <property type="entry name" value="MAPEPTIDASE"/>
</dbReference>
<comment type="similarity">
    <text evidence="6">Belongs to the peptidase M24A family. Methionine aminopeptidase type 1 subfamily.</text>
</comment>
<feature type="binding site" evidence="6">
    <location>
        <position position="105"/>
    </location>
    <ligand>
        <name>a divalent metal cation</name>
        <dbReference type="ChEBI" id="CHEBI:60240"/>
        <label>2</label>
        <note>catalytic</note>
    </ligand>
</feature>
<feature type="binding site" evidence="6">
    <location>
        <position position="232"/>
    </location>
    <ligand>
        <name>a divalent metal cation</name>
        <dbReference type="ChEBI" id="CHEBI:60240"/>
        <label>2</label>
        <note>catalytic</note>
    </ligand>
</feature>
<dbReference type="GO" id="GO:0006508">
    <property type="term" value="P:proteolysis"/>
    <property type="evidence" value="ECO:0007669"/>
    <property type="project" value="UniProtKB-KW"/>
</dbReference>
<reference evidence="9" key="1">
    <citation type="submission" date="2020-08" db="EMBL/GenBank/DDBJ databases">
        <title>Genomic insights into the carbon and energy metabolism of the first obligate autotrophic acetogenic bacterium Aceticella autotrophica gen. nov., sp. nov.</title>
        <authorList>
            <person name="Toshchakov S.V."/>
            <person name="Elcheninov A.G."/>
            <person name="Kublanov I.V."/>
            <person name="Frolov E.N."/>
            <person name="Lebedinsky A.V."/>
        </authorList>
    </citation>
    <scope>NUCLEOTIDE SEQUENCE</scope>
    <source>
        <strain evidence="9">3443-3Ac</strain>
    </source>
</reference>
<dbReference type="InterPro" id="IPR000994">
    <property type="entry name" value="Pept_M24"/>
</dbReference>
<evidence type="ECO:0000256" key="2">
    <source>
        <dbReference type="ARBA" id="ARBA00022438"/>
    </source>
</evidence>
<feature type="binding site" evidence="6">
    <location>
        <position position="94"/>
    </location>
    <ligand>
        <name>a divalent metal cation</name>
        <dbReference type="ChEBI" id="CHEBI:60240"/>
        <label>1</label>
    </ligand>
</feature>
<dbReference type="GO" id="GO:0070006">
    <property type="term" value="F:metalloaminopeptidase activity"/>
    <property type="evidence" value="ECO:0007669"/>
    <property type="project" value="UniProtKB-UniRule"/>
</dbReference>
<keyword evidence="4 6" id="KW-0479">Metal-binding</keyword>
<evidence type="ECO:0000313" key="9">
    <source>
        <dbReference type="EMBL" id="QSZ27138.1"/>
    </source>
</evidence>
<evidence type="ECO:0000256" key="6">
    <source>
        <dbReference type="HAMAP-Rule" id="MF_01974"/>
    </source>
</evidence>
<dbReference type="HAMAP" id="MF_01974">
    <property type="entry name" value="MetAP_1"/>
    <property type="match status" value="1"/>
</dbReference>
<dbReference type="GO" id="GO:0005829">
    <property type="term" value="C:cytosol"/>
    <property type="evidence" value="ECO:0007669"/>
    <property type="project" value="TreeGrafter"/>
</dbReference>
<dbReference type="GO" id="GO:0046872">
    <property type="term" value="F:metal ion binding"/>
    <property type="evidence" value="ECO:0007669"/>
    <property type="project" value="UniProtKB-UniRule"/>
</dbReference>
<evidence type="ECO:0000256" key="5">
    <source>
        <dbReference type="ARBA" id="ARBA00022801"/>
    </source>
</evidence>
<sequence>MIYIKSKSEIKLMRAAGRVTAGVLKEIEKYIKPGITTKELDEIAEDYIRRNDCIPAFKGLYGFPASICASVNCEVVHGIPNSRKLQEGDIVGIDTGAIYHGFNGDAARTFPVGKISEEAQRLIDVTKQSFFEGIKKAKAGYRLSDISNAIQTYVENNGFSVVREYVGHGIGRKMHEDPQIPNFGPPGRGPKLKNGMTLAIEPMINAGDYHVKVMDNEWTVVTLDGSLSAHYENTILITDNEPEILTVI</sequence>
<organism evidence="9 10">
    <name type="scientific">Aceticella autotrophica</name>
    <dbReference type="NCBI Taxonomy" id="2755338"/>
    <lineage>
        <taxon>Bacteria</taxon>
        <taxon>Bacillati</taxon>
        <taxon>Bacillota</taxon>
        <taxon>Clostridia</taxon>
        <taxon>Thermoanaerobacterales</taxon>
        <taxon>Thermoanaerobacteraceae</taxon>
        <taxon>Aceticella</taxon>
    </lineage>
</organism>
<feature type="binding site" evidence="6">
    <location>
        <position position="77"/>
    </location>
    <ligand>
        <name>substrate</name>
    </ligand>
</feature>
<dbReference type="Pfam" id="PF00557">
    <property type="entry name" value="Peptidase_M24"/>
    <property type="match status" value="1"/>
</dbReference>
<comment type="function">
    <text evidence="1 6">Removes the N-terminal methionine from nascent proteins. The N-terminal methionine is often cleaved when the second residue in the primary sequence is small and uncharged (Met-Ala-, Cys, Gly, Pro, Ser, Thr, or Val). Requires deformylation of the N(alpha)-formylated initiator methionine before it can be hydrolyzed.</text>
</comment>
<feature type="binding site" evidence="6">
    <location>
        <position position="232"/>
    </location>
    <ligand>
        <name>a divalent metal cation</name>
        <dbReference type="ChEBI" id="CHEBI:60240"/>
        <label>1</label>
    </ligand>
</feature>
<evidence type="ECO:0000256" key="4">
    <source>
        <dbReference type="ARBA" id="ARBA00022723"/>
    </source>
</evidence>
<dbReference type="PROSITE" id="PS00680">
    <property type="entry name" value="MAP_1"/>
    <property type="match status" value="1"/>
</dbReference>
<evidence type="ECO:0000256" key="1">
    <source>
        <dbReference type="ARBA" id="ARBA00002521"/>
    </source>
</evidence>
<dbReference type="EC" id="3.4.11.18" evidence="6 7"/>
<gene>
    <name evidence="6 9" type="primary">map</name>
    <name evidence="9" type="ORF">ACETAC_09860</name>
</gene>
<comment type="cofactor">
    <cofactor evidence="6">
        <name>Co(2+)</name>
        <dbReference type="ChEBI" id="CHEBI:48828"/>
    </cofactor>
    <cofactor evidence="6">
        <name>Zn(2+)</name>
        <dbReference type="ChEBI" id="CHEBI:29105"/>
    </cofactor>
    <cofactor evidence="6">
        <name>Mn(2+)</name>
        <dbReference type="ChEBI" id="CHEBI:29035"/>
    </cofactor>
    <cofactor evidence="6">
        <name>Fe(2+)</name>
        <dbReference type="ChEBI" id="CHEBI:29033"/>
    </cofactor>
    <text evidence="6">Binds 2 divalent metal cations per subunit. Has a high-affinity and a low affinity metal-binding site. The true nature of the physiological cofactor is under debate. The enzyme is active with cobalt, zinc, manganese or divalent iron ions. Most likely, methionine aminopeptidases function as mononuclear Fe(2+)-metalloproteases under physiological conditions, and the catalytically relevant metal-binding site has been assigned to the histidine-containing high-affinity site.</text>
</comment>
<evidence type="ECO:0000256" key="7">
    <source>
        <dbReference type="RuleBase" id="RU003653"/>
    </source>
</evidence>
<dbReference type="Proteomes" id="UP000671913">
    <property type="component" value="Chromosome"/>
</dbReference>
<evidence type="ECO:0000259" key="8">
    <source>
        <dbReference type="Pfam" id="PF00557"/>
    </source>
</evidence>
<dbReference type="NCBIfam" id="TIGR00500">
    <property type="entry name" value="met_pdase_I"/>
    <property type="match status" value="1"/>
</dbReference>
<accession>A0A975AVC8</accession>
<keyword evidence="3 6" id="KW-0645">Protease</keyword>
<dbReference type="KEGG" id="aaut:ACETAC_09860"/>
<keyword evidence="5 6" id="KW-0378">Hydrolase</keyword>